<dbReference type="PANTHER" id="PTHR46796:SF12">
    <property type="entry name" value="HTH-TYPE DNA-BINDING TRANSCRIPTIONAL ACTIVATOR EUTR"/>
    <property type="match status" value="1"/>
</dbReference>
<dbReference type="InterPro" id="IPR050204">
    <property type="entry name" value="AraC_XylS_family_regulators"/>
</dbReference>
<evidence type="ECO:0000313" key="5">
    <source>
        <dbReference type="EMBL" id="KAB2813444.1"/>
    </source>
</evidence>
<dbReference type="InterPro" id="IPR009057">
    <property type="entry name" value="Homeodomain-like_sf"/>
</dbReference>
<reference evidence="5 6" key="1">
    <citation type="submission" date="2019-09" db="EMBL/GenBank/DDBJ databases">
        <title>Pimelobacter sp. isolated from Paulinella.</title>
        <authorList>
            <person name="Jeong S.E."/>
        </authorList>
    </citation>
    <scope>NUCLEOTIDE SEQUENCE [LARGE SCALE GENOMIC DNA]</scope>
    <source>
        <strain evidence="5 6">Pch-N</strain>
    </source>
</reference>
<dbReference type="GO" id="GO:0003700">
    <property type="term" value="F:DNA-binding transcription factor activity"/>
    <property type="evidence" value="ECO:0007669"/>
    <property type="project" value="InterPro"/>
</dbReference>
<gene>
    <name evidence="5" type="ORF">F9L07_07875</name>
</gene>
<dbReference type="InterPro" id="IPR018060">
    <property type="entry name" value="HTH_AraC"/>
</dbReference>
<comment type="caution">
    <text evidence="5">The sequence shown here is derived from an EMBL/GenBank/DDBJ whole genome shotgun (WGS) entry which is preliminary data.</text>
</comment>
<dbReference type="PROSITE" id="PS01124">
    <property type="entry name" value="HTH_ARAC_FAMILY_2"/>
    <property type="match status" value="1"/>
</dbReference>
<keyword evidence="3" id="KW-0804">Transcription</keyword>
<proteinExistence type="predicted"/>
<accession>A0A7J5E678</accession>
<dbReference type="AlphaFoldDB" id="A0A7J5E678"/>
<evidence type="ECO:0000259" key="4">
    <source>
        <dbReference type="PROSITE" id="PS01124"/>
    </source>
</evidence>
<evidence type="ECO:0000256" key="2">
    <source>
        <dbReference type="ARBA" id="ARBA00023125"/>
    </source>
</evidence>
<feature type="domain" description="HTH araC/xylS-type" evidence="4">
    <location>
        <begin position="189"/>
        <end position="291"/>
    </location>
</feature>
<evidence type="ECO:0000256" key="1">
    <source>
        <dbReference type="ARBA" id="ARBA00023015"/>
    </source>
</evidence>
<dbReference type="SUPFAM" id="SSF46689">
    <property type="entry name" value="Homeodomain-like"/>
    <property type="match status" value="2"/>
</dbReference>
<sequence>MRIGRTGPRARAKVVRTAAAAISVDRVDFPFEMSYDVEPLGRICLCDIASGTIEGHGPAGSRPDDFGAGELFSLAPPERAYRGEVKQATYSITMLDPAVLGLVAAPAAGRDGVALLDHRPLDAAAGARVRAAIDHLDRAVLSDPGAAGNPLVVGAATRYLAAQVLAAFPNTSAAERAGDRRDAHPAALRRAIDYIEERAGCDLSPGEIAAAAHVSIRSLQLAFRRHLDTTPMRYVNEVRMRRVHGELSASTSGGGAGVAEIASRWGFVHQGHFGQAYRRTYDETPGATLRRDAPEG</sequence>
<protein>
    <submittedName>
        <fullName evidence="5">Helix-turn-helix transcriptional regulator</fullName>
    </submittedName>
</protein>
<evidence type="ECO:0000256" key="3">
    <source>
        <dbReference type="ARBA" id="ARBA00023163"/>
    </source>
</evidence>
<dbReference type="Proteomes" id="UP000449906">
    <property type="component" value="Unassembled WGS sequence"/>
</dbReference>
<keyword evidence="2" id="KW-0238">DNA-binding</keyword>
<dbReference type="EMBL" id="WBVM01000001">
    <property type="protein sequence ID" value="KAB2813444.1"/>
    <property type="molecule type" value="Genomic_DNA"/>
</dbReference>
<dbReference type="PANTHER" id="PTHR46796">
    <property type="entry name" value="HTH-TYPE TRANSCRIPTIONAL ACTIVATOR RHAS-RELATED"/>
    <property type="match status" value="1"/>
</dbReference>
<dbReference type="SMART" id="SM00342">
    <property type="entry name" value="HTH_ARAC"/>
    <property type="match status" value="1"/>
</dbReference>
<dbReference type="GO" id="GO:0043565">
    <property type="term" value="F:sequence-specific DNA binding"/>
    <property type="evidence" value="ECO:0007669"/>
    <property type="project" value="InterPro"/>
</dbReference>
<name>A0A7J5E678_NOCSI</name>
<organism evidence="5 6">
    <name type="scientific">Nocardioides simplex</name>
    <name type="common">Arthrobacter simplex</name>
    <dbReference type="NCBI Taxonomy" id="2045"/>
    <lineage>
        <taxon>Bacteria</taxon>
        <taxon>Bacillati</taxon>
        <taxon>Actinomycetota</taxon>
        <taxon>Actinomycetes</taxon>
        <taxon>Propionibacteriales</taxon>
        <taxon>Nocardioidaceae</taxon>
        <taxon>Pimelobacter</taxon>
    </lineage>
</organism>
<dbReference type="Gene3D" id="1.10.10.60">
    <property type="entry name" value="Homeodomain-like"/>
    <property type="match status" value="1"/>
</dbReference>
<dbReference type="Pfam" id="PF12833">
    <property type="entry name" value="HTH_18"/>
    <property type="match status" value="1"/>
</dbReference>
<evidence type="ECO:0000313" key="6">
    <source>
        <dbReference type="Proteomes" id="UP000449906"/>
    </source>
</evidence>
<keyword evidence="1" id="KW-0805">Transcription regulation</keyword>